<accession>A0A9D4ADC1</accession>
<proteinExistence type="predicted"/>
<feature type="compositionally biased region" description="Basic and acidic residues" evidence="1">
    <location>
        <begin position="13"/>
        <end position="31"/>
    </location>
</feature>
<feature type="compositionally biased region" description="Acidic residues" evidence="1">
    <location>
        <begin position="32"/>
        <end position="41"/>
    </location>
</feature>
<keyword evidence="3" id="KW-1185">Reference proteome</keyword>
<feature type="region of interest" description="Disordered" evidence="1">
    <location>
        <begin position="13"/>
        <end position="51"/>
    </location>
</feature>
<comment type="caution">
    <text evidence="2">The sequence shown here is derived from an EMBL/GenBank/DDBJ whole genome shotgun (WGS) entry which is preliminary data.</text>
</comment>
<protein>
    <submittedName>
        <fullName evidence="2">Uncharacterized protein</fullName>
    </submittedName>
</protein>
<sequence>MVEVKSFVELSSRKEKFEPSKPKEMSNGREDHEEEHDEEDNNNNSTNNVRDCPKKFVFSTIDLDDEVDRASMRLGLIVRSVEAKSVLKMKEALSFRQAKLVRMNDSRLDPAQNWITIRDKPAVYFWKPNRPLRTQEPKFG</sequence>
<evidence type="ECO:0000313" key="2">
    <source>
        <dbReference type="EMBL" id="KAH1107311.1"/>
    </source>
</evidence>
<gene>
    <name evidence="2" type="ORF">J1N35_011079</name>
</gene>
<evidence type="ECO:0000256" key="1">
    <source>
        <dbReference type="SAM" id="MobiDB-lite"/>
    </source>
</evidence>
<reference evidence="2 3" key="1">
    <citation type="journal article" date="2021" name="Plant Biotechnol. J.">
        <title>Multi-omics assisted identification of the key and species-specific regulatory components of drought-tolerant mechanisms in Gossypium stocksii.</title>
        <authorList>
            <person name="Yu D."/>
            <person name="Ke L."/>
            <person name="Zhang D."/>
            <person name="Wu Y."/>
            <person name="Sun Y."/>
            <person name="Mei J."/>
            <person name="Sun J."/>
            <person name="Sun Y."/>
        </authorList>
    </citation>
    <scope>NUCLEOTIDE SEQUENCE [LARGE SCALE GENOMIC DNA]</scope>
    <source>
        <strain evidence="3">cv. E1</strain>
        <tissue evidence="2">Leaf</tissue>
    </source>
</reference>
<dbReference type="EMBL" id="JAIQCV010000004">
    <property type="protein sequence ID" value="KAH1107311.1"/>
    <property type="molecule type" value="Genomic_DNA"/>
</dbReference>
<evidence type="ECO:0000313" key="3">
    <source>
        <dbReference type="Proteomes" id="UP000828251"/>
    </source>
</evidence>
<dbReference type="AlphaFoldDB" id="A0A9D4ADC1"/>
<organism evidence="2 3">
    <name type="scientific">Gossypium stocksii</name>
    <dbReference type="NCBI Taxonomy" id="47602"/>
    <lineage>
        <taxon>Eukaryota</taxon>
        <taxon>Viridiplantae</taxon>
        <taxon>Streptophyta</taxon>
        <taxon>Embryophyta</taxon>
        <taxon>Tracheophyta</taxon>
        <taxon>Spermatophyta</taxon>
        <taxon>Magnoliopsida</taxon>
        <taxon>eudicotyledons</taxon>
        <taxon>Gunneridae</taxon>
        <taxon>Pentapetalae</taxon>
        <taxon>rosids</taxon>
        <taxon>malvids</taxon>
        <taxon>Malvales</taxon>
        <taxon>Malvaceae</taxon>
        <taxon>Malvoideae</taxon>
        <taxon>Gossypium</taxon>
    </lineage>
</organism>
<dbReference type="Proteomes" id="UP000828251">
    <property type="component" value="Unassembled WGS sequence"/>
</dbReference>
<name>A0A9D4ADC1_9ROSI</name>